<keyword evidence="3" id="KW-0862">Zinc</keyword>
<dbReference type="Proteomes" id="UP000030021">
    <property type="component" value="Unassembled WGS sequence"/>
</dbReference>
<keyword evidence="5" id="KW-0808">Transferase</keyword>
<dbReference type="OrthoDB" id="244285at2"/>
<dbReference type="eggNOG" id="COG0620">
    <property type="taxonomic scope" value="Bacteria"/>
</dbReference>
<dbReference type="Gene3D" id="3.20.20.210">
    <property type="match status" value="1"/>
</dbReference>
<keyword evidence="5" id="KW-0489">Methyltransferase</keyword>
<comment type="caution">
    <text evidence="5">The sequence shown here is derived from an EMBL/GenBank/DDBJ whole genome shotgun (WGS) entry which is preliminary data.</text>
</comment>
<gene>
    <name evidence="5" type="ORF">rosmuc_04252</name>
</gene>
<dbReference type="PANTHER" id="PTHR30519">
    <property type="entry name" value="5-METHYLTETRAHYDROPTEROYLTRIGLUTAMATE--HOMOCYSTEINE METHYLTRANSFERASE"/>
    <property type="match status" value="1"/>
</dbReference>
<protein>
    <submittedName>
        <fullName evidence="5">Methionine synthase II (Cobalamin-independent)</fullName>
        <ecNumber evidence="5">2.1.1.14</ecNumber>
    </submittedName>
</protein>
<dbReference type="InterPro" id="IPR038071">
    <property type="entry name" value="UROD/MetE-like_sf"/>
</dbReference>
<dbReference type="AlphaFoldDB" id="A0A0A0HG34"/>
<evidence type="ECO:0000259" key="4">
    <source>
        <dbReference type="Pfam" id="PF01717"/>
    </source>
</evidence>
<comment type="cofactor">
    <cofactor evidence="1">
        <name>Zn(2+)</name>
        <dbReference type="ChEBI" id="CHEBI:29105"/>
    </cofactor>
</comment>
<evidence type="ECO:0000313" key="5">
    <source>
        <dbReference type="EMBL" id="KGM85916.1"/>
    </source>
</evidence>
<dbReference type="EC" id="2.1.1.14" evidence="5"/>
<dbReference type="PATRIC" id="fig|1288298.3.peg.4242"/>
<accession>A0A0A0HG34</accession>
<dbReference type="SUPFAM" id="SSF51726">
    <property type="entry name" value="UROD/MetE-like"/>
    <property type="match status" value="1"/>
</dbReference>
<dbReference type="GO" id="GO:0008270">
    <property type="term" value="F:zinc ion binding"/>
    <property type="evidence" value="ECO:0007669"/>
    <property type="project" value="InterPro"/>
</dbReference>
<dbReference type="CDD" id="cd03311">
    <property type="entry name" value="CIMS_C_terminal_like"/>
    <property type="match status" value="1"/>
</dbReference>
<feature type="domain" description="Cobalamin-independent methionine synthase MetE C-terminal/archaeal" evidence="4">
    <location>
        <begin position="6"/>
        <end position="333"/>
    </location>
</feature>
<keyword evidence="2" id="KW-0479">Metal-binding</keyword>
<dbReference type="Pfam" id="PF01717">
    <property type="entry name" value="Meth_synt_2"/>
    <property type="match status" value="1"/>
</dbReference>
<evidence type="ECO:0000313" key="6">
    <source>
        <dbReference type="Proteomes" id="UP000030021"/>
    </source>
</evidence>
<name>A0A0A0HG34_9RHOB</name>
<dbReference type="HOGENOM" id="CLU_040013_3_0_5"/>
<dbReference type="GO" id="GO:0003871">
    <property type="term" value="F:5-methyltetrahydropteroyltriglutamate-homocysteine S-methyltransferase activity"/>
    <property type="evidence" value="ECO:0007669"/>
    <property type="project" value="UniProtKB-EC"/>
</dbReference>
<evidence type="ECO:0000256" key="3">
    <source>
        <dbReference type="ARBA" id="ARBA00022833"/>
    </source>
</evidence>
<organism evidence="5 6">
    <name type="scientific">Roseovarius mucosus DSM 17069</name>
    <dbReference type="NCBI Taxonomy" id="1288298"/>
    <lineage>
        <taxon>Bacteria</taxon>
        <taxon>Pseudomonadati</taxon>
        <taxon>Pseudomonadota</taxon>
        <taxon>Alphaproteobacteria</taxon>
        <taxon>Rhodobacterales</taxon>
        <taxon>Roseobacteraceae</taxon>
        <taxon>Roseovarius</taxon>
    </lineage>
</organism>
<dbReference type="GO" id="GO:0009086">
    <property type="term" value="P:methionine biosynthetic process"/>
    <property type="evidence" value="ECO:0007669"/>
    <property type="project" value="InterPro"/>
</dbReference>
<proteinExistence type="predicted"/>
<reference evidence="5 6" key="1">
    <citation type="submission" date="2013-01" db="EMBL/GenBank/DDBJ databases">
        <authorList>
            <person name="Fiebig A."/>
            <person name="Goeker M."/>
            <person name="Klenk H.-P.P."/>
        </authorList>
    </citation>
    <scope>NUCLEOTIDE SEQUENCE [LARGE SCALE GENOMIC DNA]</scope>
    <source>
        <strain evidence="5 6">DSM 17069</strain>
    </source>
</reference>
<dbReference type="EMBL" id="AONH01000026">
    <property type="protein sequence ID" value="KGM85916.1"/>
    <property type="molecule type" value="Genomic_DNA"/>
</dbReference>
<dbReference type="InterPro" id="IPR002629">
    <property type="entry name" value="Met_Synth_C/arc"/>
</dbReference>
<evidence type="ECO:0000256" key="2">
    <source>
        <dbReference type="ARBA" id="ARBA00022723"/>
    </source>
</evidence>
<sequence length="343" mass="37758">MYDTRFPTSLVGSYPQPDWLIDREKLRSKGPPRVRDTSLWKMAEADLAEAQDAATRLAILDQEEIGLDIITDGEVRRESYSNHLATSLNGLDLDNPGTKTGRSGRPMVVPRVVGPIQRREPVMAREAAFLRQNSKRLTKMTLPGPFTMTMQALNQHYEDEAALAMAYADVLREEIADIFAAGVDIVQLDEPYMQAEPEAARAFAIPAINRALQGAAGRTVIHMCFGYAYIMDRAKPQGYSFLRELEECTADELSIEVAQPGLDLSLIEGMKKDFLIGALDLGRETSETPEEVCDRLVAAAERIPAANIVAAPDCGMKYLPIDLTKAKLSALVEGSAMARSLLK</sequence>
<evidence type="ECO:0000256" key="1">
    <source>
        <dbReference type="ARBA" id="ARBA00001947"/>
    </source>
</evidence>
<dbReference type="RefSeq" id="WP_037275782.1">
    <property type="nucleotide sequence ID" value="NZ_KN293990.1"/>
</dbReference>
<dbReference type="GO" id="GO:0032259">
    <property type="term" value="P:methylation"/>
    <property type="evidence" value="ECO:0007669"/>
    <property type="project" value="UniProtKB-KW"/>
</dbReference>